<evidence type="ECO:0000256" key="1">
    <source>
        <dbReference type="SAM" id="Phobius"/>
    </source>
</evidence>
<keyword evidence="3" id="KW-1185">Reference proteome</keyword>
<dbReference type="AlphaFoldDB" id="A0A8T0ETD9"/>
<dbReference type="Proteomes" id="UP000807504">
    <property type="component" value="Unassembled WGS sequence"/>
</dbReference>
<feature type="transmembrane region" description="Helical" evidence="1">
    <location>
        <begin position="59"/>
        <end position="80"/>
    </location>
</feature>
<feature type="transmembrane region" description="Helical" evidence="1">
    <location>
        <begin position="34"/>
        <end position="52"/>
    </location>
</feature>
<reference evidence="2" key="1">
    <citation type="journal article" date="2020" name="bioRxiv">
        <title>Chromosome-level reference genome of the European wasp spider Argiope bruennichi: a resource for studies on range expansion and evolutionary adaptation.</title>
        <authorList>
            <person name="Sheffer M.M."/>
            <person name="Hoppe A."/>
            <person name="Krehenwinkel H."/>
            <person name="Uhl G."/>
            <person name="Kuss A.W."/>
            <person name="Jensen L."/>
            <person name="Jensen C."/>
            <person name="Gillespie R.G."/>
            <person name="Hoff K.J."/>
            <person name="Prost S."/>
        </authorList>
    </citation>
    <scope>NUCLEOTIDE SEQUENCE</scope>
</reference>
<gene>
    <name evidence="2" type="ORF">HNY73_015238</name>
</gene>
<accession>A0A8T0ETD9</accession>
<keyword evidence="1" id="KW-0812">Transmembrane</keyword>
<protein>
    <submittedName>
        <fullName evidence="2">Uncharacterized protein</fullName>
    </submittedName>
</protein>
<evidence type="ECO:0000313" key="3">
    <source>
        <dbReference type="Proteomes" id="UP000807504"/>
    </source>
</evidence>
<keyword evidence="1" id="KW-0472">Membrane</keyword>
<organism evidence="2 3">
    <name type="scientific">Argiope bruennichi</name>
    <name type="common">Wasp spider</name>
    <name type="synonym">Aranea bruennichi</name>
    <dbReference type="NCBI Taxonomy" id="94029"/>
    <lineage>
        <taxon>Eukaryota</taxon>
        <taxon>Metazoa</taxon>
        <taxon>Ecdysozoa</taxon>
        <taxon>Arthropoda</taxon>
        <taxon>Chelicerata</taxon>
        <taxon>Arachnida</taxon>
        <taxon>Araneae</taxon>
        <taxon>Araneomorphae</taxon>
        <taxon>Entelegynae</taxon>
        <taxon>Araneoidea</taxon>
        <taxon>Araneidae</taxon>
        <taxon>Argiope</taxon>
    </lineage>
</organism>
<comment type="caution">
    <text evidence="2">The sequence shown here is derived from an EMBL/GenBank/DDBJ whole genome shotgun (WGS) entry which is preliminary data.</text>
</comment>
<name>A0A8T0ETD9_ARGBR</name>
<keyword evidence="1" id="KW-1133">Transmembrane helix</keyword>
<proteinExistence type="predicted"/>
<evidence type="ECO:0000313" key="2">
    <source>
        <dbReference type="EMBL" id="KAF8778524.1"/>
    </source>
</evidence>
<dbReference type="EMBL" id="JABXBU010002072">
    <property type="protein sequence ID" value="KAF8778524.1"/>
    <property type="molecule type" value="Genomic_DNA"/>
</dbReference>
<sequence>MQTIAPNSFGFLLSFLHVFLKVSSFFSSGLKHHALGLWLAICLSFCSLNLFLISATLSVCLRLSAASCLCPTVSSIYWAIVSYMPWFSFVLSIMLRVCVLPHLLCTCCSTIYYLLRVSSMPHAVSQLLQALCNPHLNQKPARTSPVHSEPKNCSTSPVHSEPNLLAHLSHYEIENLLAHLQSTLNQNLLAHLQSTLNQNLLAHLQSTRTGNLIAHPQSTLNQNLLAHLQVHSEPGARAGSPARSARLCFNKLERQELLR</sequence>
<reference evidence="2" key="2">
    <citation type="submission" date="2020-06" db="EMBL/GenBank/DDBJ databases">
        <authorList>
            <person name="Sheffer M."/>
        </authorList>
    </citation>
    <scope>NUCLEOTIDE SEQUENCE</scope>
</reference>
<feature type="transmembrane region" description="Helical" evidence="1">
    <location>
        <begin position="86"/>
        <end position="115"/>
    </location>
</feature>